<dbReference type="Proteomes" id="UP000240608">
    <property type="component" value="Unassembled WGS sequence"/>
</dbReference>
<dbReference type="Pfam" id="PF20498">
    <property type="entry name" value="DUF6728"/>
    <property type="match status" value="1"/>
</dbReference>
<evidence type="ECO:0000256" key="1">
    <source>
        <dbReference type="SAM" id="Phobius"/>
    </source>
</evidence>
<keyword evidence="1" id="KW-0472">Membrane</keyword>
<evidence type="ECO:0008006" key="4">
    <source>
        <dbReference type="Google" id="ProtNLM"/>
    </source>
</evidence>
<evidence type="ECO:0000313" key="3">
    <source>
        <dbReference type="Proteomes" id="UP000240608"/>
    </source>
</evidence>
<evidence type="ECO:0000313" key="2">
    <source>
        <dbReference type="EMBL" id="PTB97157.1"/>
    </source>
</evidence>
<dbReference type="EMBL" id="PYVU01000022">
    <property type="protein sequence ID" value="PTB97157.1"/>
    <property type="molecule type" value="Genomic_DNA"/>
</dbReference>
<organism evidence="2 3">
    <name type="scientific">Marivirga lumbricoides</name>
    <dbReference type="NCBI Taxonomy" id="1046115"/>
    <lineage>
        <taxon>Bacteria</taxon>
        <taxon>Pseudomonadati</taxon>
        <taxon>Bacteroidota</taxon>
        <taxon>Cytophagia</taxon>
        <taxon>Cytophagales</taxon>
        <taxon>Marivirgaceae</taxon>
        <taxon>Marivirga</taxon>
    </lineage>
</organism>
<gene>
    <name evidence="2" type="ORF">C9994_04035</name>
</gene>
<comment type="caution">
    <text evidence="2">The sequence shown here is derived from an EMBL/GenBank/DDBJ whole genome shotgun (WGS) entry which is preliminary data.</text>
</comment>
<sequence>MKNQRDLENLNKENTGSWKKYFQLGEVFTYMGRLFGKKDPNASSNINLKMMHGINKISIIMFLIAIIVMTVRAIMR</sequence>
<feature type="transmembrane region" description="Helical" evidence="1">
    <location>
        <begin position="57"/>
        <end position="75"/>
    </location>
</feature>
<keyword evidence="1" id="KW-0812">Transmembrane</keyword>
<keyword evidence="1" id="KW-1133">Transmembrane helix</keyword>
<protein>
    <recommendedName>
        <fullName evidence="4">DUF2970 domain-containing protein</fullName>
    </recommendedName>
</protein>
<dbReference type="AlphaFoldDB" id="A0A2T4DTN0"/>
<name>A0A2T4DTN0_9BACT</name>
<dbReference type="InterPro" id="IPR046615">
    <property type="entry name" value="DUF6728"/>
</dbReference>
<reference evidence="2 3" key="1">
    <citation type="submission" date="2018-03" db="EMBL/GenBank/DDBJ databases">
        <title>Cross-interface Injection: A General Nanoliter Liquid Handling Method Applied to Single Cells Genome Amplification Automated Nanoliter Liquid Handling Applied to Single Cell Multiple Displacement Amplification.</title>
        <authorList>
            <person name="Yun J."/>
            <person name="Xu P."/>
            <person name="Xu J."/>
            <person name="Dai X."/>
            <person name="Wang Y."/>
            <person name="Zheng X."/>
            <person name="Cao C."/>
            <person name="Yi Q."/>
            <person name="Zhu Y."/>
            <person name="Wang L."/>
            <person name="Dong Z."/>
            <person name="Huang Y."/>
            <person name="Huang L."/>
            <person name="Du W."/>
        </authorList>
    </citation>
    <scope>NUCLEOTIDE SEQUENCE [LARGE SCALE GENOMIC DNA]</scope>
    <source>
        <strain evidence="2 3">Z-D1-2</strain>
    </source>
</reference>
<proteinExistence type="predicted"/>
<accession>A0A2T4DTN0</accession>